<dbReference type="PANTHER" id="PTHR44666">
    <property type="entry name" value="WD REPEAT-CONTAINING PROTEIN 53"/>
    <property type="match status" value="1"/>
</dbReference>
<accession>A0A8B7YL89</accession>
<keyword evidence="3" id="KW-1185">Reference proteome</keyword>
<dbReference type="InterPro" id="IPR036322">
    <property type="entry name" value="WD40_repeat_dom_sf"/>
</dbReference>
<feature type="repeat" description="WD" evidence="1">
    <location>
        <begin position="92"/>
        <end position="133"/>
    </location>
</feature>
<dbReference type="OMA" id="GDLMVWG"/>
<feature type="repeat" description="WD" evidence="1">
    <location>
        <begin position="241"/>
        <end position="287"/>
    </location>
</feature>
<dbReference type="OrthoDB" id="2161379at2759"/>
<dbReference type="PANTHER" id="PTHR44666:SF1">
    <property type="entry name" value="WD REPEAT-CONTAINING PROTEIN 53"/>
    <property type="match status" value="1"/>
</dbReference>
<dbReference type="InterPro" id="IPR015943">
    <property type="entry name" value="WD40/YVTN_repeat-like_dom_sf"/>
</dbReference>
<dbReference type="Gene3D" id="2.130.10.10">
    <property type="entry name" value="YVTN repeat-like/Quinoprotein amine dehydrogenase"/>
    <property type="match status" value="2"/>
</dbReference>
<proteinExistence type="predicted"/>
<dbReference type="RefSeq" id="XP_022093401.1">
    <property type="nucleotide sequence ID" value="XM_022237709.1"/>
</dbReference>
<feature type="region of interest" description="Disordered" evidence="2">
    <location>
        <begin position="312"/>
        <end position="338"/>
    </location>
</feature>
<evidence type="ECO:0000313" key="3">
    <source>
        <dbReference type="Proteomes" id="UP000694845"/>
    </source>
</evidence>
<evidence type="ECO:0000313" key="4">
    <source>
        <dbReference type="RefSeq" id="XP_022093401.1"/>
    </source>
</evidence>
<dbReference type="SMART" id="SM00320">
    <property type="entry name" value="WD40"/>
    <property type="match status" value="5"/>
</dbReference>
<dbReference type="KEGG" id="aplc:110980760"/>
<dbReference type="RefSeq" id="XP_022093402.1">
    <property type="nucleotide sequence ID" value="XM_022237710.1"/>
</dbReference>
<evidence type="ECO:0000256" key="2">
    <source>
        <dbReference type="SAM" id="MobiDB-lite"/>
    </source>
</evidence>
<dbReference type="Proteomes" id="UP000694845">
    <property type="component" value="Unplaced"/>
</dbReference>
<dbReference type="InterPro" id="IPR001680">
    <property type="entry name" value="WD40_rpt"/>
</dbReference>
<protein>
    <submittedName>
        <fullName evidence="4 5">WD repeat-containing protein 53-like</fullName>
    </submittedName>
</protein>
<name>A0A8B7YL89_ACAPL</name>
<feature type="repeat" description="WD" evidence="1">
    <location>
        <begin position="134"/>
        <end position="176"/>
    </location>
</feature>
<feature type="compositionally biased region" description="Polar residues" evidence="2">
    <location>
        <begin position="312"/>
        <end position="323"/>
    </location>
</feature>
<dbReference type="GeneID" id="110980760"/>
<dbReference type="InterPro" id="IPR042453">
    <property type="entry name" value="WDR53"/>
</dbReference>
<dbReference type="PROSITE" id="PS50294">
    <property type="entry name" value="WD_REPEATS_REGION"/>
    <property type="match status" value="1"/>
</dbReference>
<keyword evidence="1" id="KW-0853">WD repeat</keyword>
<gene>
    <name evidence="4 5" type="primary">LOC110980760</name>
</gene>
<evidence type="ECO:0000313" key="5">
    <source>
        <dbReference type="RefSeq" id="XP_022093402.1"/>
    </source>
</evidence>
<dbReference type="Pfam" id="PF00400">
    <property type="entry name" value="WD40"/>
    <property type="match status" value="3"/>
</dbReference>
<sequence>MELNTVLTGGHSQMVLCLGVNAGGQVASGGEGGEVCFWSPDGEIVSQKSFPSRADVNSVCFPPQQGSVVYVSAGEVIELLDIRSPECSQATFAFHNEDVNQITVDPKDGFLAACDDDGLIKVIDLRSHKVLRTLKGHSAICSSVRYHPTVPREIASGGLDCVVHLWETTRASPRTSVNMREVTAAGMEDELMPSPYMVNPPFVHSLDFSPAGDVLACGLESARVQLLGRGGRRDLWPGASLEGHTRGVTQVAFVPNHPGRTQDLLLTAGNDCRMMLWETANITSEDSFLPENSPSITSADKLETIDLTSTKSKIPPAYQSSGSGRERESDKRNQGACSSALKKKKATLSMKHKDKINWLAPSTSVGSVNLVFVADVSEIISVYQWKLA</sequence>
<evidence type="ECO:0000256" key="1">
    <source>
        <dbReference type="PROSITE-ProRule" id="PRU00221"/>
    </source>
</evidence>
<reference evidence="4 5" key="1">
    <citation type="submission" date="2025-04" db="UniProtKB">
        <authorList>
            <consortium name="RefSeq"/>
        </authorList>
    </citation>
    <scope>IDENTIFICATION</scope>
</reference>
<dbReference type="AlphaFoldDB" id="A0A8B7YL89"/>
<dbReference type="SUPFAM" id="SSF50978">
    <property type="entry name" value="WD40 repeat-like"/>
    <property type="match status" value="1"/>
</dbReference>
<dbReference type="PROSITE" id="PS50082">
    <property type="entry name" value="WD_REPEATS_2"/>
    <property type="match status" value="3"/>
</dbReference>
<feature type="compositionally biased region" description="Basic and acidic residues" evidence="2">
    <location>
        <begin position="324"/>
        <end position="333"/>
    </location>
</feature>
<organism evidence="3 5">
    <name type="scientific">Acanthaster planci</name>
    <name type="common">Crown-of-thorns starfish</name>
    <dbReference type="NCBI Taxonomy" id="133434"/>
    <lineage>
        <taxon>Eukaryota</taxon>
        <taxon>Metazoa</taxon>
        <taxon>Echinodermata</taxon>
        <taxon>Eleutherozoa</taxon>
        <taxon>Asterozoa</taxon>
        <taxon>Asteroidea</taxon>
        <taxon>Valvatacea</taxon>
        <taxon>Valvatida</taxon>
        <taxon>Acanthasteridae</taxon>
        <taxon>Acanthaster</taxon>
    </lineage>
</organism>